<name>A0AAN9BTD6_9CAEN</name>
<organism evidence="3 4">
    <name type="scientific">Littorina saxatilis</name>
    <dbReference type="NCBI Taxonomy" id="31220"/>
    <lineage>
        <taxon>Eukaryota</taxon>
        <taxon>Metazoa</taxon>
        <taxon>Spiralia</taxon>
        <taxon>Lophotrochozoa</taxon>
        <taxon>Mollusca</taxon>
        <taxon>Gastropoda</taxon>
        <taxon>Caenogastropoda</taxon>
        <taxon>Littorinimorpha</taxon>
        <taxon>Littorinoidea</taxon>
        <taxon>Littorinidae</taxon>
        <taxon>Littorina</taxon>
    </lineage>
</organism>
<evidence type="ECO:0000313" key="3">
    <source>
        <dbReference type="EMBL" id="KAK7110991.1"/>
    </source>
</evidence>
<feature type="compositionally biased region" description="Pro residues" evidence="1">
    <location>
        <begin position="645"/>
        <end position="654"/>
    </location>
</feature>
<proteinExistence type="predicted"/>
<feature type="compositionally biased region" description="Basic residues" evidence="1">
    <location>
        <begin position="159"/>
        <end position="169"/>
    </location>
</feature>
<comment type="caution">
    <text evidence="3">The sequence shown here is derived from an EMBL/GenBank/DDBJ whole genome shotgun (WGS) entry which is preliminary data.</text>
</comment>
<feature type="region of interest" description="Disordered" evidence="1">
    <location>
        <begin position="17"/>
        <end position="80"/>
    </location>
</feature>
<dbReference type="Pfam" id="PF00027">
    <property type="entry name" value="cNMP_binding"/>
    <property type="match status" value="1"/>
</dbReference>
<dbReference type="AlphaFoldDB" id="A0AAN9BTD6"/>
<feature type="compositionally biased region" description="Basic residues" evidence="1">
    <location>
        <begin position="27"/>
        <end position="40"/>
    </location>
</feature>
<evidence type="ECO:0000259" key="2">
    <source>
        <dbReference type="PROSITE" id="PS50042"/>
    </source>
</evidence>
<keyword evidence="4" id="KW-1185">Reference proteome</keyword>
<gene>
    <name evidence="3" type="ORF">V1264_014779</name>
</gene>
<feature type="domain" description="Cyclic nucleotide-binding" evidence="2">
    <location>
        <begin position="302"/>
        <end position="411"/>
    </location>
</feature>
<feature type="compositionally biased region" description="Polar residues" evidence="1">
    <location>
        <begin position="553"/>
        <end position="583"/>
    </location>
</feature>
<feature type="region of interest" description="Disordered" evidence="1">
    <location>
        <begin position="148"/>
        <end position="173"/>
    </location>
</feature>
<protein>
    <recommendedName>
        <fullName evidence="2">Cyclic nucleotide-binding domain-containing protein</fullName>
    </recommendedName>
</protein>
<feature type="compositionally biased region" description="Low complexity" evidence="1">
    <location>
        <begin position="521"/>
        <end position="532"/>
    </location>
</feature>
<reference evidence="3 4" key="1">
    <citation type="submission" date="2024-02" db="EMBL/GenBank/DDBJ databases">
        <title>Chromosome-scale genome assembly of the rough periwinkle Littorina saxatilis.</title>
        <authorList>
            <person name="De Jode A."/>
            <person name="Faria R."/>
            <person name="Formenti G."/>
            <person name="Sims Y."/>
            <person name="Smith T.P."/>
            <person name="Tracey A."/>
            <person name="Wood J.M.D."/>
            <person name="Zagrodzka Z.B."/>
            <person name="Johannesson K."/>
            <person name="Butlin R.K."/>
            <person name="Leder E.H."/>
        </authorList>
    </citation>
    <scope>NUCLEOTIDE SEQUENCE [LARGE SCALE GENOMIC DNA]</scope>
    <source>
        <strain evidence="3">Snail1</strain>
        <tissue evidence="3">Muscle</tissue>
    </source>
</reference>
<dbReference type="SMART" id="SM00100">
    <property type="entry name" value="cNMP"/>
    <property type="match status" value="1"/>
</dbReference>
<feature type="compositionally biased region" description="Basic and acidic residues" evidence="1">
    <location>
        <begin position="41"/>
        <end position="59"/>
    </location>
</feature>
<dbReference type="Proteomes" id="UP001374579">
    <property type="component" value="Unassembled WGS sequence"/>
</dbReference>
<dbReference type="InterPro" id="IPR018488">
    <property type="entry name" value="cNMP-bd_CS"/>
</dbReference>
<dbReference type="Gene3D" id="2.60.120.10">
    <property type="entry name" value="Jelly Rolls"/>
    <property type="match status" value="2"/>
</dbReference>
<dbReference type="PROSITE" id="PS50042">
    <property type="entry name" value="CNMP_BINDING_3"/>
    <property type="match status" value="1"/>
</dbReference>
<feature type="region of interest" description="Disordered" evidence="1">
    <location>
        <begin position="502"/>
        <end position="537"/>
    </location>
</feature>
<dbReference type="InterPro" id="IPR014710">
    <property type="entry name" value="RmlC-like_jellyroll"/>
</dbReference>
<dbReference type="PROSITE" id="PS00889">
    <property type="entry name" value="CNMP_BINDING_2"/>
    <property type="match status" value="1"/>
</dbReference>
<dbReference type="CDD" id="cd00038">
    <property type="entry name" value="CAP_ED"/>
    <property type="match status" value="1"/>
</dbReference>
<dbReference type="PANTHER" id="PTHR23011:SF28">
    <property type="entry name" value="CYCLIC NUCLEOTIDE-BINDING DOMAIN CONTAINING PROTEIN"/>
    <property type="match status" value="1"/>
</dbReference>
<dbReference type="EMBL" id="JBAMIC010000003">
    <property type="protein sequence ID" value="KAK7110991.1"/>
    <property type="molecule type" value="Genomic_DNA"/>
</dbReference>
<evidence type="ECO:0000313" key="4">
    <source>
        <dbReference type="Proteomes" id="UP001374579"/>
    </source>
</evidence>
<evidence type="ECO:0000256" key="1">
    <source>
        <dbReference type="SAM" id="MobiDB-lite"/>
    </source>
</evidence>
<sequence length="754" mass="85648">MSMYLPRIDDYILFEPDQLADVSPPGKRQKKRRVSNTRRKFSYERQRQTDDDKLHEAVPHARKHSGTEASQSSHTEHNPQETKLFAPLSRNDGPPSSSVVPLPDIRITNGHAQPAGFTDLADDHLAMTLDENALREARIRRVKFLQDEDAETEHSPQKTGRRKKGRLKRQNSLGRLFRHIDKSRPTTVSELDERQLQTREQIRRKFSQAIKAVMTICKLASIMIKKSEEPSAMLKTFTDMIDSNNFTENLKNQGLSFDPSYFKANKEISISNEVKSILNMPPASRSQEQIQTAMYGLQSLPSFAEYPLHMQEKLAKVAWYEVVPPKRTIIRQGHYAENFYFILSGRAVVTILIRDPKTNESQVRTANFMRKGTSFGELALLHHSRRTATVTSQDTVQLLSIGREDFFDIFMSRQGSDEVPEHIRFISQLDFMKGWPLERLLERPEHCLLNFFKRNMVIVKDSKESDWIYVIKSGSCEVLKQLNGVTPRLGIRKHEATLDESFHLPHTGTSIRGPKVDTGLQRPRPQSNRSPPGSLLTTEDEDYFHLWGLAGTGRNSTQSSRSSPKTPIGGTSATPKATSLNNKRYSKESYSDKPLTGRPHFELKTPAASSPRVSPLRLSGPRKQRPSSDSPTGSKPRSVPGSDVPRPPGTPPPVFVRVSTQKPRDIFGLEQIRFHGNLDAQQTSVSLVSRGAECIMLSKDFFRRHANEMVKKNLQELVRPYPDEDTFQDSLQTKADWDLFKHTLIEDITSPPVI</sequence>
<dbReference type="InterPro" id="IPR018490">
    <property type="entry name" value="cNMP-bd_dom_sf"/>
</dbReference>
<accession>A0AAN9BTD6</accession>
<feature type="region of interest" description="Disordered" evidence="1">
    <location>
        <begin position="550"/>
        <end position="658"/>
    </location>
</feature>
<dbReference type="SUPFAM" id="SSF51206">
    <property type="entry name" value="cAMP-binding domain-like"/>
    <property type="match status" value="2"/>
</dbReference>
<dbReference type="PANTHER" id="PTHR23011">
    <property type="entry name" value="CYCLIC NUCLEOTIDE-BINDING DOMAIN CONTAINING PROTEIN"/>
    <property type="match status" value="1"/>
</dbReference>
<dbReference type="InterPro" id="IPR000595">
    <property type="entry name" value="cNMP-bd_dom"/>
</dbReference>